<evidence type="ECO:0000256" key="4">
    <source>
        <dbReference type="ARBA" id="ARBA00022692"/>
    </source>
</evidence>
<keyword evidence="3" id="KW-0813">Transport</keyword>
<feature type="transmembrane region" description="Helical" evidence="9">
    <location>
        <begin position="353"/>
        <end position="377"/>
    </location>
</feature>
<feature type="transmembrane region" description="Helical" evidence="9">
    <location>
        <begin position="290"/>
        <end position="309"/>
    </location>
</feature>
<dbReference type="InterPro" id="IPR036259">
    <property type="entry name" value="MFS_trans_sf"/>
</dbReference>
<evidence type="ECO:0000256" key="3">
    <source>
        <dbReference type="ARBA" id="ARBA00022448"/>
    </source>
</evidence>
<feature type="transmembrane region" description="Helical" evidence="9">
    <location>
        <begin position="204"/>
        <end position="223"/>
    </location>
</feature>
<evidence type="ECO:0000256" key="2">
    <source>
        <dbReference type="ARBA" id="ARBA00007015"/>
    </source>
</evidence>
<feature type="transmembrane region" description="Helical" evidence="9">
    <location>
        <begin position="389"/>
        <end position="417"/>
    </location>
</feature>
<feature type="transmembrane region" description="Helical" evidence="9">
    <location>
        <begin position="109"/>
        <end position="129"/>
    </location>
</feature>
<evidence type="ECO:0000256" key="6">
    <source>
        <dbReference type="ARBA" id="ARBA00023136"/>
    </source>
</evidence>
<dbReference type="OrthoDB" id="1923497at2759"/>
<dbReference type="InterPro" id="IPR039309">
    <property type="entry name" value="BT1"/>
</dbReference>
<keyword evidence="11" id="KW-1185">Reference proteome</keyword>
<organism evidence="10 11">
    <name type="scientific">Artemisia annua</name>
    <name type="common">Sweet wormwood</name>
    <dbReference type="NCBI Taxonomy" id="35608"/>
    <lineage>
        <taxon>Eukaryota</taxon>
        <taxon>Viridiplantae</taxon>
        <taxon>Streptophyta</taxon>
        <taxon>Embryophyta</taxon>
        <taxon>Tracheophyta</taxon>
        <taxon>Spermatophyta</taxon>
        <taxon>Magnoliopsida</taxon>
        <taxon>eudicotyledons</taxon>
        <taxon>Gunneridae</taxon>
        <taxon>Pentapetalae</taxon>
        <taxon>asterids</taxon>
        <taxon>campanulids</taxon>
        <taxon>Asterales</taxon>
        <taxon>Asteraceae</taxon>
        <taxon>Asteroideae</taxon>
        <taxon>Anthemideae</taxon>
        <taxon>Artemisiinae</taxon>
        <taxon>Artemisia</taxon>
    </lineage>
</organism>
<dbReference type="PANTHER" id="PTHR31585">
    <property type="entry name" value="FOLATE-BIOPTERIN TRANSPORTER 1, CHLOROPLASTIC"/>
    <property type="match status" value="1"/>
</dbReference>
<sequence length="459" mass="50518">MEPLPLPVTTKQETKTNTKTKNNEEETKHARTRKNNSNKYRKMLLGLGFWIQGFRCYPWMAVVFFLKDGLRVDPSTMQILQNSANFPMVAKPVYGLVSDSFYVNGQHRVPYIAAGAFLQAISWFAIASLPSSTISFFTITIYLLLSNLGASIVEVANDAVVAECGKEPSNTSDLPSFAWVAGSIGGVLGNLAGGISIERLSPRTMFLFFGILLTIQFLITVSVSEKSLDLPKSSSTHGIKKQLSELLSVLQKPVIYKPISWFAASYAIIPALGGTMFFYQTQHLKIESSVLGISKVFGQVAMLLWGFVYNRYLKSIPPRKLISSIQLTMAVLMASDALFVTGFYRTMGIPDSLYIVIISGVLEVSYFFKILPFSVLMAKLCPPGCEGSLMAFVMSTIALAFIVGGYLGVALASYVEVTDTDFSGLRKGLFIQAVCTVVPIFWSSFIPETPKVETEKKEE</sequence>
<feature type="region of interest" description="Disordered" evidence="8">
    <location>
        <begin position="1"/>
        <end position="35"/>
    </location>
</feature>
<comment type="similarity">
    <text evidence="2">Belongs to the major facilitator superfamily. Folate-biopterin transporter (TC 2.A.71) family.</text>
</comment>
<dbReference type="GO" id="GO:0016020">
    <property type="term" value="C:membrane"/>
    <property type="evidence" value="ECO:0007669"/>
    <property type="project" value="UniProtKB-SubCell"/>
</dbReference>
<feature type="transmembrane region" description="Helical" evidence="9">
    <location>
        <begin position="429"/>
        <end position="446"/>
    </location>
</feature>
<dbReference type="PANTHER" id="PTHR31585:SF2">
    <property type="entry name" value="FOLATE-BIOPTERIN TRANSPORTER 7-RELATED"/>
    <property type="match status" value="1"/>
</dbReference>
<accession>A0A2U1N3T3</accession>
<feature type="transmembrane region" description="Helical" evidence="9">
    <location>
        <begin position="136"/>
        <end position="156"/>
    </location>
</feature>
<comment type="caution">
    <text evidence="10">The sequence shown here is derived from an EMBL/GenBank/DDBJ whole genome shotgun (WGS) entry which is preliminary data.</text>
</comment>
<gene>
    <name evidence="10" type="ORF">CTI12_AA312120</name>
</gene>
<feature type="transmembrane region" description="Helical" evidence="9">
    <location>
        <begin position="259"/>
        <end position="278"/>
    </location>
</feature>
<evidence type="ECO:0000313" key="11">
    <source>
        <dbReference type="Proteomes" id="UP000245207"/>
    </source>
</evidence>
<keyword evidence="5 9" id="KW-1133">Transmembrane helix</keyword>
<feature type="transmembrane region" description="Helical" evidence="9">
    <location>
        <begin position="43"/>
        <end position="66"/>
    </location>
</feature>
<keyword evidence="4 9" id="KW-0812">Transmembrane</keyword>
<evidence type="ECO:0000256" key="9">
    <source>
        <dbReference type="SAM" id="Phobius"/>
    </source>
</evidence>
<proteinExistence type="inferred from homology"/>
<evidence type="ECO:0000256" key="8">
    <source>
        <dbReference type="SAM" id="MobiDB-lite"/>
    </source>
</evidence>
<evidence type="ECO:0000256" key="7">
    <source>
        <dbReference type="ARBA" id="ARBA00044504"/>
    </source>
</evidence>
<feature type="transmembrane region" description="Helical" evidence="9">
    <location>
        <begin position="176"/>
        <end position="197"/>
    </location>
</feature>
<dbReference type="AlphaFoldDB" id="A0A2U1N3T3"/>
<comment type="similarity">
    <text evidence="7">Belongs to the major facilitator superfamily. Phosphate:H(+) symporter (TC 2.A.1.9) family.</text>
</comment>
<feature type="transmembrane region" description="Helical" evidence="9">
    <location>
        <begin position="321"/>
        <end position="341"/>
    </location>
</feature>
<name>A0A2U1N3T3_ARTAN</name>
<dbReference type="EMBL" id="PKPP01003698">
    <property type="protein sequence ID" value="PWA68137.1"/>
    <property type="molecule type" value="Genomic_DNA"/>
</dbReference>
<protein>
    <submittedName>
        <fullName evidence="10">Major facilitator superfamily protein</fullName>
    </submittedName>
</protein>
<evidence type="ECO:0000256" key="5">
    <source>
        <dbReference type="ARBA" id="ARBA00022989"/>
    </source>
</evidence>
<evidence type="ECO:0000256" key="1">
    <source>
        <dbReference type="ARBA" id="ARBA00004141"/>
    </source>
</evidence>
<dbReference type="Gene3D" id="1.20.1250.20">
    <property type="entry name" value="MFS general substrate transporter like domains"/>
    <property type="match status" value="1"/>
</dbReference>
<dbReference type="SUPFAM" id="SSF103473">
    <property type="entry name" value="MFS general substrate transporter"/>
    <property type="match status" value="1"/>
</dbReference>
<feature type="compositionally biased region" description="Basic and acidic residues" evidence="8">
    <location>
        <begin position="12"/>
        <end position="29"/>
    </location>
</feature>
<dbReference type="Proteomes" id="UP000245207">
    <property type="component" value="Unassembled WGS sequence"/>
</dbReference>
<keyword evidence="6 9" id="KW-0472">Membrane</keyword>
<reference evidence="10 11" key="1">
    <citation type="journal article" date="2018" name="Mol. Plant">
        <title>The genome of Artemisia annua provides insight into the evolution of Asteraceae family and artemisinin biosynthesis.</title>
        <authorList>
            <person name="Shen Q."/>
            <person name="Zhang L."/>
            <person name="Liao Z."/>
            <person name="Wang S."/>
            <person name="Yan T."/>
            <person name="Shi P."/>
            <person name="Liu M."/>
            <person name="Fu X."/>
            <person name="Pan Q."/>
            <person name="Wang Y."/>
            <person name="Lv Z."/>
            <person name="Lu X."/>
            <person name="Zhang F."/>
            <person name="Jiang W."/>
            <person name="Ma Y."/>
            <person name="Chen M."/>
            <person name="Hao X."/>
            <person name="Li L."/>
            <person name="Tang Y."/>
            <person name="Lv G."/>
            <person name="Zhou Y."/>
            <person name="Sun X."/>
            <person name="Brodelius P.E."/>
            <person name="Rose J.K.C."/>
            <person name="Tang K."/>
        </authorList>
    </citation>
    <scope>NUCLEOTIDE SEQUENCE [LARGE SCALE GENOMIC DNA]</scope>
    <source>
        <strain evidence="11">cv. Huhao1</strain>
        <tissue evidence="10">Leaf</tissue>
    </source>
</reference>
<comment type="subcellular location">
    <subcellularLocation>
        <location evidence="1">Membrane</location>
        <topology evidence="1">Multi-pass membrane protein</topology>
    </subcellularLocation>
</comment>
<evidence type="ECO:0000313" key="10">
    <source>
        <dbReference type="EMBL" id="PWA68137.1"/>
    </source>
</evidence>
<dbReference type="Pfam" id="PF03092">
    <property type="entry name" value="BT1"/>
    <property type="match status" value="1"/>
</dbReference>